<dbReference type="AlphaFoldDB" id="A0A1L9UWW7"/>
<dbReference type="EMBL" id="KV878680">
    <property type="protein sequence ID" value="OJJ76207.1"/>
    <property type="molecule type" value="Genomic_DNA"/>
</dbReference>
<dbReference type="Proteomes" id="UP000184499">
    <property type="component" value="Unassembled WGS sequence"/>
</dbReference>
<dbReference type="OrthoDB" id="10382471at2759"/>
<evidence type="ECO:0000313" key="2">
    <source>
        <dbReference type="Proteomes" id="UP000184499"/>
    </source>
</evidence>
<dbReference type="GeneID" id="93579295"/>
<sequence>MKIQRLRTSRKRGTFAFRGVAEIRPIGKSRRPRTLFHPCPLTRGSALRILATSDRRLQDCGCSPPGDFRWELLPLRLWTLTSGLGGRVESLHLLLRIISAATERNNINYIRTRPRARGHGALRVREGQMPSYTPRTIHT</sequence>
<organism evidence="1 2">
    <name type="scientific">Aspergillus brasiliensis (strain CBS 101740 / IMI 381727 / IBT 21946)</name>
    <dbReference type="NCBI Taxonomy" id="767769"/>
    <lineage>
        <taxon>Eukaryota</taxon>
        <taxon>Fungi</taxon>
        <taxon>Dikarya</taxon>
        <taxon>Ascomycota</taxon>
        <taxon>Pezizomycotina</taxon>
        <taxon>Eurotiomycetes</taxon>
        <taxon>Eurotiomycetidae</taxon>
        <taxon>Eurotiales</taxon>
        <taxon>Aspergillaceae</taxon>
        <taxon>Aspergillus</taxon>
        <taxon>Aspergillus subgen. Circumdati</taxon>
    </lineage>
</organism>
<reference evidence="2" key="1">
    <citation type="journal article" date="2017" name="Genome Biol.">
        <title>Comparative genomics reveals high biological diversity and specific adaptations in the industrially and medically important fungal genus Aspergillus.</title>
        <authorList>
            <person name="de Vries R.P."/>
            <person name="Riley R."/>
            <person name="Wiebenga A."/>
            <person name="Aguilar-Osorio G."/>
            <person name="Amillis S."/>
            <person name="Uchima C.A."/>
            <person name="Anderluh G."/>
            <person name="Asadollahi M."/>
            <person name="Askin M."/>
            <person name="Barry K."/>
            <person name="Battaglia E."/>
            <person name="Bayram O."/>
            <person name="Benocci T."/>
            <person name="Braus-Stromeyer S.A."/>
            <person name="Caldana C."/>
            <person name="Canovas D."/>
            <person name="Cerqueira G.C."/>
            <person name="Chen F."/>
            <person name="Chen W."/>
            <person name="Choi C."/>
            <person name="Clum A."/>
            <person name="Dos Santos R.A."/>
            <person name="Damasio A.R."/>
            <person name="Diallinas G."/>
            <person name="Emri T."/>
            <person name="Fekete E."/>
            <person name="Flipphi M."/>
            <person name="Freyberg S."/>
            <person name="Gallo A."/>
            <person name="Gournas C."/>
            <person name="Habgood R."/>
            <person name="Hainaut M."/>
            <person name="Harispe M.L."/>
            <person name="Henrissat B."/>
            <person name="Hilden K.S."/>
            <person name="Hope R."/>
            <person name="Hossain A."/>
            <person name="Karabika E."/>
            <person name="Karaffa L."/>
            <person name="Karanyi Z."/>
            <person name="Krasevec N."/>
            <person name="Kuo A."/>
            <person name="Kusch H."/>
            <person name="LaButti K."/>
            <person name="Lagendijk E.L."/>
            <person name="Lapidus A."/>
            <person name="Levasseur A."/>
            <person name="Lindquist E."/>
            <person name="Lipzen A."/>
            <person name="Logrieco A.F."/>
            <person name="MacCabe A."/>
            <person name="Maekelae M.R."/>
            <person name="Malavazi I."/>
            <person name="Melin P."/>
            <person name="Meyer V."/>
            <person name="Mielnichuk N."/>
            <person name="Miskei M."/>
            <person name="Molnar A.P."/>
            <person name="Mule G."/>
            <person name="Ngan C.Y."/>
            <person name="Orejas M."/>
            <person name="Orosz E."/>
            <person name="Ouedraogo J.P."/>
            <person name="Overkamp K.M."/>
            <person name="Park H.-S."/>
            <person name="Perrone G."/>
            <person name="Piumi F."/>
            <person name="Punt P.J."/>
            <person name="Ram A.F."/>
            <person name="Ramon A."/>
            <person name="Rauscher S."/>
            <person name="Record E."/>
            <person name="Riano-Pachon D.M."/>
            <person name="Robert V."/>
            <person name="Roehrig J."/>
            <person name="Ruller R."/>
            <person name="Salamov A."/>
            <person name="Salih N.S."/>
            <person name="Samson R.A."/>
            <person name="Sandor E."/>
            <person name="Sanguinetti M."/>
            <person name="Schuetze T."/>
            <person name="Sepcic K."/>
            <person name="Shelest E."/>
            <person name="Sherlock G."/>
            <person name="Sophianopoulou V."/>
            <person name="Squina F.M."/>
            <person name="Sun H."/>
            <person name="Susca A."/>
            <person name="Todd R.B."/>
            <person name="Tsang A."/>
            <person name="Unkles S.E."/>
            <person name="van de Wiele N."/>
            <person name="van Rossen-Uffink D."/>
            <person name="Oliveira J.V."/>
            <person name="Vesth T.C."/>
            <person name="Visser J."/>
            <person name="Yu J.-H."/>
            <person name="Zhou M."/>
            <person name="Andersen M.R."/>
            <person name="Archer D.B."/>
            <person name="Baker S.E."/>
            <person name="Benoit I."/>
            <person name="Brakhage A.A."/>
            <person name="Braus G.H."/>
            <person name="Fischer R."/>
            <person name="Frisvad J.C."/>
            <person name="Goldman G.H."/>
            <person name="Houbraken J."/>
            <person name="Oakley B."/>
            <person name="Pocsi I."/>
            <person name="Scazzocchio C."/>
            <person name="Seiboth B."/>
            <person name="vanKuyk P.A."/>
            <person name="Wortman J."/>
            <person name="Dyer P.S."/>
            <person name="Grigoriev I.V."/>
        </authorList>
    </citation>
    <scope>NUCLEOTIDE SEQUENCE [LARGE SCALE GENOMIC DNA]</scope>
    <source>
        <strain evidence="2">CBS 101740 / IMI 381727 / IBT 21946</strain>
    </source>
</reference>
<protein>
    <submittedName>
        <fullName evidence="1">Uncharacterized protein</fullName>
    </submittedName>
</protein>
<accession>A0A1L9UWW7</accession>
<name>A0A1L9UWW7_ASPBC</name>
<evidence type="ECO:0000313" key="1">
    <source>
        <dbReference type="EMBL" id="OJJ76207.1"/>
    </source>
</evidence>
<proteinExistence type="predicted"/>
<gene>
    <name evidence="1" type="ORF">ASPBRDRAFT_51858</name>
</gene>
<keyword evidence="2" id="KW-1185">Reference proteome</keyword>
<dbReference type="RefSeq" id="XP_067483454.1">
    <property type="nucleotide sequence ID" value="XM_067626807.1"/>
</dbReference>
<dbReference type="VEuPathDB" id="FungiDB:ASPBRDRAFT_51858"/>